<dbReference type="PRINTS" id="PR00463">
    <property type="entry name" value="EP450I"/>
</dbReference>
<feature type="binding site" description="axial binding residue" evidence="17">
    <location>
        <position position="405"/>
    </location>
    <ligand>
        <name>heme</name>
        <dbReference type="ChEBI" id="CHEBI:30413"/>
    </ligand>
    <ligandPart>
        <name>Fe</name>
        <dbReference type="ChEBI" id="CHEBI:18248"/>
    </ligandPart>
</feature>
<dbReference type="InterPro" id="IPR001128">
    <property type="entry name" value="Cyt_P450"/>
</dbReference>
<comment type="caution">
    <text evidence="20">The sequence shown here is derived from an EMBL/GenBank/DDBJ whole genome shotgun (WGS) entry which is preliminary data.</text>
</comment>
<protein>
    <submittedName>
        <fullName evidence="20">Fatty acid hydroxylase</fullName>
    </submittedName>
</protein>
<dbReference type="OrthoDB" id="1470350at2759"/>
<dbReference type="InterPro" id="IPR008254">
    <property type="entry name" value="Flavodoxin/NO_synth"/>
</dbReference>
<dbReference type="GO" id="GO:0005829">
    <property type="term" value="C:cytosol"/>
    <property type="evidence" value="ECO:0007669"/>
    <property type="project" value="TreeGrafter"/>
</dbReference>
<comment type="cofactor">
    <cofactor evidence="2 17">
        <name>heme</name>
        <dbReference type="ChEBI" id="CHEBI:30413"/>
    </cofactor>
</comment>
<evidence type="ECO:0000313" key="21">
    <source>
        <dbReference type="Proteomes" id="UP001150266"/>
    </source>
</evidence>
<keyword evidence="8" id="KW-0288">FMN</keyword>
<keyword evidence="21" id="KW-1185">Reference proteome</keyword>
<evidence type="ECO:0000256" key="3">
    <source>
        <dbReference type="ARBA" id="ARBA00001974"/>
    </source>
</evidence>
<dbReference type="GO" id="GO:0070330">
    <property type="term" value="F:aromatase activity"/>
    <property type="evidence" value="ECO:0007669"/>
    <property type="project" value="InterPro"/>
</dbReference>
<dbReference type="PROSITE" id="PS51384">
    <property type="entry name" value="FAD_FR"/>
    <property type="match status" value="1"/>
</dbReference>
<dbReference type="FunFam" id="1.10.630.10:FF:000040">
    <property type="entry name" value="Bifunctional cytochrome P450/NADPH--P450 reductase"/>
    <property type="match status" value="1"/>
</dbReference>
<evidence type="ECO:0000313" key="20">
    <source>
        <dbReference type="EMBL" id="KAJ4471555.1"/>
    </source>
</evidence>
<evidence type="ECO:0000256" key="15">
    <source>
        <dbReference type="ARBA" id="ARBA00047827"/>
    </source>
</evidence>
<dbReference type="GO" id="GO:0003958">
    <property type="term" value="F:NADPH-hemoprotein reductase activity"/>
    <property type="evidence" value="ECO:0007669"/>
    <property type="project" value="UniProtKB-EC"/>
</dbReference>
<evidence type="ECO:0000256" key="4">
    <source>
        <dbReference type="ARBA" id="ARBA00010018"/>
    </source>
</evidence>
<accession>A0A9W9A0K3</accession>
<dbReference type="Gene3D" id="1.10.630.10">
    <property type="entry name" value="Cytochrome P450"/>
    <property type="match status" value="1"/>
</dbReference>
<dbReference type="Pfam" id="PF00067">
    <property type="entry name" value="p450"/>
    <property type="match status" value="1"/>
</dbReference>
<evidence type="ECO:0000256" key="8">
    <source>
        <dbReference type="ARBA" id="ARBA00022643"/>
    </source>
</evidence>
<dbReference type="InterPro" id="IPR017927">
    <property type="entry name" value="FAD-bd_FR_type"/>
</dbReference>
<dbReference type="GO" id="GO:0050660">
    <property type="term" value="F:flavin adenine dinucleotide binding"/>
    <property type="evidence" value="ECO:0007669"/>
    <property type="project" value="TreeGrafter"/>
</dbReference>
<dbReference type="InterPro" id="IPR002401">
    <property type="entry name" value="Cyt_P450_E_grp-I"/>
</dbReference>
<dbReference type="InterPro" id="IPR017938">
    <property type="entry name" value="Riboflavin_synthase-like_b-brl"/>
</dbReference>
<dbReference type="PRINTS" id="PR00385">
    <property type="entry name" value="P450"/>
</dbReference>
<dbReference type="SUPFAM" id="SSF48264">
    <property type="entry name" value="Cytochrome P450"/>
    <property type="match status" value="1"/>
</dbReference>
<evidence type="ECO:0000256" key="17">
    <source>
        <dbReference type="PIRSR" id="PIRSR000209-1"/>
    </source>
</evidence>
<organism evidence="20 21">
    <name type="scientific">Lentinula aciculospora</name>
    <dbReference type="NCBI Taxonomy" id="153920"/>
    <lineage>
        <taxon>Eukaryota</taxon>
        <taxon>Fungi</taxon>
        <taxon>Dikarya</taxon>
        <taxon>Basidiomycota</taxon>
        <taxon>Agaricomycotina</taxon>
        <taxon>Agaricomycetes</taxon>
        <taxon>Agaricomycetidae</taxon>
        <taxon>Agaricales</taxon>
        <taxon>Marasmiineae</taxon>
        <taxon>Omphalotaceae</taxon>
        <taxon>Lentinula</taxon>
    </lineage>
</organism>
<dbReference type="Gene3D" id="2.40.30.10">
    <property type="entry name" value="Translation factors"/>
    <property type="match status" value="1"/>
</dbReference>
<dbReference type="SUPFAM" id="SSF52343">
    <property type="entry name" value="Ferredoxin reductase-like, C-terminal NADP-linked domain"/>
    <property type="match status" value="1"/>
</dbReference>
<evidence type="ECO:0000256" key="2">
    <source>
        <dbReference type="ARBA" id="ARBA00001971"/>
    </source>
</evidence>
<comment type="similarity">
    <text evidence="4">In the N-terminal section; belongs to the cytochrome P450 family.</text>
</comment>
<evidence type="ECO:0000256" key="14">
    <source>
        <dbReference type="ARBA" id="ARBA00023033"/>
    </source>
</evidence>
<evidence type="ECO:0000256" key="10">
    <source>
        <dbReference type="ARBA" id="ARBA00022827"/>
    </source>
</evidence>
<keyword evidence="12" id="KW-0560">Oxidoreductase</keyword>
<reference evidence="20" key="1">
    <citation type="submission" date="2022-08" db="EMBL/GenBank/DDBJ databases">
        <title>A Global Phylogenomic Analysis of the Shiitake Genus Lentinula.</title>
        <authorList>
            <consortium name="DOE Joint Genome Institute"/>
            <person name="Sierra-Patev S."/>
            <person name="Min B."/>
            <person name="Naranjo-Ortiz M."/>
            <person name="Looney B."/>
            <person name="Konkel Z."/>
            <person name="Slot J.C."/>
            <person name="Sakamoto Y."/>
            <person name="Steenwyk J.L."/>
            <person name="Rokas A."/>
            <person name="Carro J."/>
            <person name="Camarero S."/>
            <person name="Ferreira P."/>
            <person name="Molpeceres G."/>
            <person name="Ruiz-Duenas F.J."/>
            <person name="Serrano A."/>
            <person name="Henrissat B."/>
            <person name="Drula E."/>
            <person name="Hughes K.W."/>
            <person name="Mata J.L."/>
            <person name="Ishikawa N.K."/>
            <person name="Vargas-Isla R."/>
            <person name="Ushijima S."/>
            <person name="Smith C.A."/>
            <person name="Ahrendt S."/>
            <person name="Andreopoulos W."/>
            <person name="He G."/>
            <person name="Labutti K."/>
            <person name="Lipzen A."/>
            <person name="Ng V."/>
            <person name="Riley R."/>
            <person name="Sandor L."/>
            <person name="Barry K."/>
            <person name="Martinez A.T."/>
            <person name="Xiao Y."/>
            <person name="Gibbons J.G."/>
            <person name="Terashima K."/>
            <person name="Grigoriev I.V."/>
            <person name="Hibbett D.S."/>
        </authorList>
    </citation>
    <scope>NUCLEOTIDE SEQUENCE</scope>
    <source>
        <strain evidence="20">JLM2183</strain>
    </source>
</reference>
<dbReference type="InterPro" id="IPR003097">
    <property type="entry name" value="CysJ-like_FAD-binding"/>
</dbReference>
<evidence type="ECO:0000256" key="12">
    <source>
        <dbReference type="ARBA" id="ARBA00023002"/>
    </source>
</evidence>
<dbReference type="PROSITE" id="PS50902">
    <property type="entry name" value="FLAVODOXIN_LIKE"/>
    <property type="match status" value="1"/>
</dbReference>
<evidence type="ECO:0000256" key="7">
    <source>
        <dbReference type="ARBA" id="ARBA00022630"/>
    </source>
</evidence>
<dbReference type="InterPro" id="IPR017972">
    <property type="entry name" value="Cyt_P450_CS"/>
</dbReference>
<dbReference type="GO" id="GO:0005506">
    <property type="term" value="F:iron ion binding"/>
    <property type="evidence" value="ECO:0007669"/>
    <property type="project" value="InterPro"/>
</dbReference>
<dbReference type="PANTHER" id="PTHR19384:SF127">
    <property type="entry name" value="BIFUNCTIONAL CYTOCHROME P450_NADPH--P450 REDUCTASE"/>
    <property type="match status" value="1"/>
</dbReference>
<dbReference type="InterPro" id="IPR023173">
    <property type="entry name" value="NADPH_Cyt_P450_Rdtase_alpha"/>
</dbReference>
<keyword evidence="7" id="KW-0285">Flavoprotein</keyword>
<evidence type="ECO:0000256" key="11">
    <source>
        <dbReference type="ARBA" id="ARBA00022857"/>
    </source>
</evidence>
<dbReference type="Proteomes" id="UP001150266">
    <property type="component" value="Unassembled WGS sequence"/>
</dbReference>
<dbReference type="GO" id="GO:0020037">
    <property type="term" value="F:heme binding"/>
    <property type="evidence" value="ECO:0007669"/>
    <property type="project" value="InterPro"/>
</dbReference>
<comment type="cofactor">
    <cofactor evidence="3">
        <name>FAD</name>
        <dbReference type="ChEBI" id="CHEBI:57692"/>
    </cofactor>
</comment>
<keyword evidence="6 17" id="KW-0349">Heme</keyword>
<keyword evidence="14" id="KW-0503">Monooxygenase</keyword>
<dbReference type="Gene3D" id="1.20.990.10">
    <property type="entry name" value="NADPH-cytochrome p450 Reductase, Chain A, domain 3"/>
    <property type="match status" value="1"/>
</dbReference>
<evidence type="ECO:0000256" key="9">
    <source>
        <dbReference type="ARBA" id="ARBA00022723"/>
    </source>
</evidence>
<evidence type="ECO:0000256" key="16">
    <source>
        <dbReference type="ARBA" id="ARBA00049342"/>
    </source>
</evidence>
<feature type="domain" description="Flavodoxin-like" evidence="18">
    <location>
        <begin position="492"/>
        <end position="632"/>
    </location>
</feature>
<keyword evidence="5" id="KW-0813">Transport</keyword>
<evidence type="ECO:0000259" key="19">
    <source>
        <dbReference type="PROSITE" id="PS51384"/>
    </source>
</evidence>
<dbReference type="Gene3D" id="3.40.50.80">
    <property type="entry name" value="Nucleotide-binding domain of ferredoxin-NADP reductase (FNR) module"/>
    <property type="match status" value="1"/>
</dbReference>
<dbReference type="EMBL" id="JAOTPV010000022">
    <property type="protein sequence ID" value="KAJ4471555.1"/>
    <property type="molecule type" value="Genomic_DNA"/>
</dbReference>
<dbReference type="CDD" id="cd11068">
    <property type="entry name" value="CYP120A1"/>
    <property type="match status" value="1"/>
</dbReference>
<dbReference type="InterPro" id="IPR036396">
    <property type="entry name" value="Cyt_P450_sf"/>
</dbReference>
<keyword evidence="13 17" id="KW-0408">Iron</keyword>
<dbReference type="InterPro" id="IPR023206">
    <property type="entry name" value="Bifunctional_P450_P450_red"/>
</dbReference>
<dbReference type="AlphaFoldDB" id="A0A9W9A0K3"/>
<keyword evidence="10" id="KW-0274">FAD</keyword>
<evidence type="ECO:0000256" key="5">
    <source>
        <dbReference type="ARBA" id="ARBA00022448"/>
    </source>
</evidence>
<dbReference type="SUPFAM" id="SSF63380">
    <property type="entry name" value="Riboflavin synthase domain-like"/>
    <property type="match status" value="1"/>
</dbReference>
<dbReference type="GO" id="GO:0010181">
    <property type="term" value="F:FMN binding"/>
    <property type="evidence" value="ECO:0007669"/>
    <property type="project" value="InterPro"/>
</dbReference>
<proteinExistence type="inferred from homology"/>
<dbReference type="InterPro" id="IPR001433">
    <property type="entry name" value="OxRdtase_FAD/NAD-bd"/>
</dbReference>
<evidence type="ECO:0000256" key="6">
    <source>
        <dbReference type="ARBA" id="ARBA00022617"/>
    </source>
</evidence>
<dbReference type="FunFam" id="2.40.30.10:FF:000198">
    <property type="entry name" value="Bifunctional cytochrome P450/NADPH--P450 reductase"/>
    <property type="match status" value="1"/>
</dbReference>
<dbReference type="Gene3D" id="3.40.50.360">
    <property type="match status" value="1"/>
</dbReference>
<evidence type="ECO:0000259" key="18">
    <source>
        <dbReference type="PROSITE" id="PS50902"/>
    </source>
</evidence>
<dbReference type="Pfam" id="PF00175">
    <property type="entry name" value="NAD_binding_1"/>
    <property type="match status" value="1"/>
</dbReference>
<dbReference type="Pfam" id="PF00667">
    <property type="entry name" value="FAD_binding_1"/>
    <property type="match status" value="1"/>
</dbReference>
<comment type="cofactor">
    <cofactor evidence="1">
        <name>FMN</name>
        <dbReference type="ChEBI" id="CHEBI:58210"/>
    </cofactor>
</comment>
<gene>
    <name evidence="20" type="ORF">J3R30DRAFT_1093966</name>
</gene>
<sequence>MPFHSQIPQPPALPFIGNVTYLDRELPIQGFALLAQQYGEIYLLDILGRKVIVLNTQELANEVSNDAKFRKGVIGSLDEVRYISGDGLFTAREDEPNWAIAHRLLMPAFNTMAVRDMMEDMRDICSQLLLKWERFGPDHVIDPSDDLTRVALDTIALCSMSYRLNSFYTENQPPFAASMTEFLRECYIRSTRPSLVQALMTGTNAKWESDAKFMTDVATRILNERKEKPIEKKDLLNTMLYSKDPKTGQGLSDDTIVKNLLTFLIAGHETSSGLMSFMTYYLIKNPEIMRKLQNEIDEVLGGQPVQYQDLSKMPYLTAVIRETLRLSPTAPMRMVQPLEDTYLANGKYFVKAGASLLVNTWVYHKDPKIWGEDAQEFHPERMLNGKFEALPPQAWQPFGFGIRGCIGRPFAWQEVSLVMASIVQKFDLSFVDPTYNLELKQALTVKPKDLFIRATPRNQAPHFHPTASILKQVPQSSATVSKHARAGALRPMYIFYGSNTGTSEAFAQRIANDAPSYGFAPELGSLDSATGHIPTDGPTFICTASYEGQPADNATRFIDWISNLQSSELRGVHYAVFGCGNSDWTQTYQRIPTLIDETLEQRGGVPLIPRGAGDSSQSDFFDVFDQFTNDLWTTLTKVYSTVQSESQTPAFKVEINSGTDRPTALRQSDAALGRVIENRILTAPGYPVKRHLEFELPKGSTYRAGDYLAILPQNPPRNVRRVLAHFGLSSEHTVTISSVSPTFLPVDRPVSLAEILSGYVELSQPATTHDLRTLIDATTNDAVRADLNELKISYQDLVLSRRISVLDLLEKHPHEIQLDLATYLRMLPPMRIRQYSISSSPLWNAEHATLTVSVLEEESLSEGKIFLGVASNYLSELVPEDRVQMSVRASAAAFKLPEDPEIPLIAYCAGSGLAPLRGFIQERALQKISGRKVGKVLLFFGCRDPEGDYLYSTDDLAEWSKLGVVEVRPAFSSFPERSKGCKHIQDRLWADKEDVVDAFNNKAHSFICGSNQIAKAVRKQSVEILRVFRPDLDQTQAAKELESVLKGRFATDVFD</sequence>
<dbReference type="Pfam" id="PF00258">
    <property type="entry name" value="Flavodoxin_1"/>
    <property type="match status" value="1"/>
</dbReference>
<evidence type="ECO:0000256" key="13">
    <source>
        <dbReference type="ARBA" id="ARBA00023004"/>
    </source>
</evidence>
<dbReference type="InterPro" id="IPR029039">
    <property type="entry name" value="Flavoprotein-like_sf"/>
</dbReference>
<comment type="catalytic activity">
    <reaction evidence="16">
        <text>2 oxidized [cytochrome P450] + NADPH = 2 reduced [cytochrome P450] + NADP(+) + H(+)</text>
        <dbReference type="Rhea" id="RHEA:24040"/>
        <dbReference type="Rhea" id="RHEA-COMP:14627"/>
        <dbReference type="Rhea" id="RHEA-COMP:14628"/>
        <dbReference type="ChEBI" id="CHEBI:15378"/>
        <dbReference type="ChEBI" id="CHEBI:55376"/>
        <dbReference type="ChEBI" id="CHEBI:57783"/>
        <dbReference type="ChEBI" id="CHEBI:58349"/>
        <dbReference type="ChEBI" id="CHEBI:60344"/>
        <dbReference type="EC" id="1.6.2.4"/>
    </reaction>
</comment>
<name>A0A9W9A0K3_9AGAR</name>
<keyword evidence="11" id="KW-0521">NADP</keyword>
<dbReference type="CDD" id="cd06206">
    <property type="entry name" value="bifunctional_CYPOR"/>
    <property type="match status" value="1"/>
</dbReference>
<dbReference type="PANTHER" id="PTHR19384">
    <property type="entry name" value="NITRIC OXIDE SYNTHASE-RELATED"/>
    <property type="match status" value="1"/>
</dbReference>
<dbReference type="InterPro" id="IPR039261">
    <property type="entry name" value="FNR_nucleotide-bd"/>
</dbReference>
<evidence type="ECO:0000256" key="1">
    <source>
        <dbReference type="ARBA" id="ARBA00001917"/>
    </source>
</evidence>
<dbReference type="PIRSF" id="PIRSF000209">
    <property type="entry name" value="Bifunctional_P450_P450R"/>
    <property type="match status" value="1"/>
</dbReference>
<dbReference type="SUPFAM" id="SSF52218">
    <property type="entry name" value="Flavoproteins"/>
    <property type="match status" value="1"/>
</dbReference>
<comment type="catalytic activity">
    <reaction evidence="15">
        <text>an organic molecule + reduced [NADPH--hemoprotein reductase] + O2 = an alcohol + oxidized [NADPH--hemoprotein reductase] + H2O + H(+)</text>
        <dbReference type="Rhea" id="RHEA:17149"/>
        <dbReference type="Rhea" id="RHEA-COMP:11964"/>
        <dbReference type="Rhea" id="RHEA-COMP:11965"/>
        <dbReference type="ChEBI" id="CHEBI:15377"/>
        <dbReference type="ChEBI" id="CHEBI:15378"/>
        <dbReference type="ChEBI" id="CHEBI:15379"/>
        <dbReference type="ChEBI" id="CHEBI:30879"/>
        <dbReference type="ChEBI" id="CHEBI:57618"/>
        <dbReference type="ChEBI" id="CHEBI:58210"/>
        <dbReference type="ChEBI" id="CHEBI:142491"/>
        <dbReference type="EC" id="1.14.14.1"/>
    </reaction>
</comment>
<feature type="domain" description="FAD-binding FR-type" evidence="19">
    <location>
        <begin position="668"/>
        <end position="897"/>
    </location>
</feature>
<keyword evidence="9 17" id="KW-0479">Metal-binding</keyword>
<dbReference type="PROSITE" id="PS00086">
    <property type="entry name" value="CYTOCHROME_P450"/>
    <property type="match status" value="1"/>
</dbReference>